<dbReference type="OrthoDB" id="1914642at2759"/>
<dbReference type="STRING" id="1088818.A0A2I0ARW0"/>
<feature type="chain" id="PRO_5014137472" description="EGF-like domain-containing protein" evidence="1">
    <location>
        <begin position="26"/>
        <end position="216"/>
    </location>
</feature>
<dbReference type="Proteomes" id="UP000236161">
    <property type="component" value="Unassembled WGS sequence"/>
</dbReference>
<dbReference type="EMBL" id="KZ451955">
    <property type="protein sequence ID" value="PKA58291.1"/>
    <property type="molecule type" value="Genomic_DNA"/>
</dbReference>
<organism evidence="2 3">
    <name type="scientific">Apostasia shenzhenica</name>
    <dbReference type="NCBI Taxonomy" id="1088818"/>
    <lineage>
        <taxon>Eukaryota</taxon>
        <taxon>Viridiplantae</taxon>
        <taxon>Streptophyta</taxon>
        <taxon>Embryophyta</taxon>
        <taxon>Tracheophyta</taxon>
        <taxon>Spermatophyta</taxon>
        <taxon>Magnoliopsida</taxon>
        <taxon>Liliopsida</taxon>
        <taxon>Asparagales</taxon>
        <taxon>Orchidaceae</taxon>
        <taxon>Apostasioideae</taxon>
        <taxon>Apostasia</taxon>
    </lineage>
</organism>
<protein>
    <recommendedName>
        <fullName evidence="4">EGF-like domain-containing protein</fullName>
    </recommendedName>
</protein>
<evidence type="ECO:0000313" key="2">
    <source>
        <dbReference type="EMBL" id="PKA58291.1"/>
    </source>
</evidence>
<accession>A0A2I0ARW0</accession>
<dbReference type="PANTHER" id="PTHR33881">
    <property type="entry name" value="NEUROGENIC LOCUS NOTCH-LIKE PROTEIN"/>
    <property type="match status" value="1"/>
</dbReference>
<keyword evidence="3" id="KW-1185">Reference proteome</keyword>
<dbReference type="PANTHER" id="PTHR33881:SF17">
    <property type="entry name" value="EGF-LIKE DOMAIN-CONTAINING PROTEIN"/>
    <property type="match status" value="1"/>
</dbReference>
<evidence type="ECO:0000313" key="3">
    <source>
        <dbReference type="Proteomes" id="UP000236161"/>
    </source>
</evidence>
<dbReference type="AlphaFoldDB" id="A0A2I0ARW0"/>
<evidence type="ECO:0000256" key="1">
    <source>
        <dbReference type="SAM" id="SignalP"/>
    </source>
</evidence>
<sequence>MSFAKGAAFFVVLHALFFLMRQSSGAAGDVLSPIFPPLLNGLCNAVDCGKGICRVSEKHSFGFVCDCNPGWTQFHIADHFRFLPCVVPNCSINYSCSNNSAAPSSPPFPPPPENLTLFDPCTWSNCGGGECLQTSAFDHRCECKQGYNNLLSVSSFPCYRECSIDDDCENLGISLSNSTSSSPSSSPQPNISNLVVWKSMLWFLMTMMMLSMIRMI</sequence>
<name>A0A2I0ARW0_9ASPA</name>
<gene>
    <name evidence="2" type="ORF">AXF42_Ash013015</name>
</gene>
<keyword evidence="1" id="KW-0732">Signal</keyword>
<feature type="signal peptide" evidence="1">
    <location>
        <begin position="1"/>
        <end position="25"/>
    </location>
</feature>
<reference evidence="2 3" key="1">
    <citation type="journal article" date="2017" name="Nature">
        <title>The Apostasia genome and the evolution of orchids.</title>
        <authorList>
            <person name="Zhang G.Q."/>
            <person name="Liu K.W."/>
            <person name="Li Z."/>
            <person name="Lohaus R."/>
            <person name="Hsiao Y.Y."/>
            <person name="Niu S.C."/>
            <person name="Wang J.Y."/>
            <person name="Lin Y.C."/>
            <person name="Xu Q."/>
            <person name="Chen L.J."/>
            <person name="Yoshida K."/>
            <person name="Fujiwara S."/>
            <person name="Wang Z.W."/>
            <person name="Zhang Y.Q."/>
            <person name="Mitsuda N."/>
            <person name="Wang M."/>
            <person name="Liu G.H."/>
            <person name="Pecoraro L."/>
            <person name="Huang H.X."/>
            <person name="Xiao X.J."/>
            <person name="Lin M."/>
            <person name="Wu X.Y."/>
            <person name="Wu W.L."/>
            <person name="Chen Y.Y."/>
            <person name="Chang S.B."/>
            <person name="Sakamoto S."/>
            <person name="Ohme-Takagi M."/>
            <person name="Yagi M."/>
            <person name="Zeng S.J."/>
            <person name="Shen C.Y."/>
            <person name="Yeh C.M."/>
            <person name="Luo Y.B."/>
            <person name="Tsai W.C."/>
            <person name="Van de Peer Y."/>
            <person name="Liu Z.J."/>
        </authorList>
    </citation>
    <scope>NUCLEOTIDE SEQUENCE [LARGE SCALE GENOMIC DNA]</scope>
    <source>
        <strain evidence="3">cv. Shenzhen</strain>
        <tissue evidence="2">Stem</tissue>
    </source>
</reference>
<proteinExistence type="predicted"/>
<evidence type="ECO:0008006" key="4">
    <source>
        <dbReference type="Google" id="ProtNLM"/>
    </source>
</evidence>